<dbReference type="GO" id="GO:0000139">
    <property type="term" value="C:Golgi membrane"/>
    <property type="evidence" value="ECO:0007669"/>
    <property type="project" value="UniProtKB-SubCell"/>
</dbReference>
<dbReference type="InterPro" id="IPR027417">
    <property type="entry name" value="P-loop_NTPase"/>
</dbReference>
<protein>
    <recommendedName>
        <fullName evidence="9">Carbohydrate sulfotransferase</fullName>
        <ecNumber evidence="9">2.8.2.-</ecNumber>
    </recommendedName>
</protein>
<proteinExistence type="inferred from homology"/>
<sequence length="340" mass="40728">MFPRSCTRLLQRFVFAVAYMYCLLLIHHYNDAQNKNQSFLSSNIVKFELESRNETLRKQCGLHPGPPTTHQKNQLKNQQNTKLSDFYHKLHLKEASKSLLYIKDHNLVWCIVPKVASTSWSLALLEQNGFTKEQLRLTEKPLQVILRGVYRLLSPDKLNATMASAVSFFFVRHPFERLVSAYRNKLEDSSQEHDGDYFYKNYGRRIVKKFRKNKKVNSKREPTFDEFVDYLIGTDINSYDEHWKPIWLYCNVCEFSYDYIIKYENFKDENSYFIDKLKATKHLPQTFELSWENRGNMKSKSSIDVSKEYFKDLKSEQIWKLYEKYEQDFYYFSYNLEGFV</sequence>
<keyword evidence="8 9" id="KW-0325">Glycoprotein</keyword>
<evidence type="ECO:0000256" key="4">
    <source>
        <dbReference type="ARBA" id="ARBA00022692"/>
    </source>
</evidence>
<dbReference type="Pfam" id="PF03567">
    <property type="entry name" value="Sulfotransfer_2"/>
    <property type="match status" value="1"/>
</dbReference>
<dbReference type="InterPro" id="IPR005331">
    <property type="entry name" value="Sulfotransferase"/>
</dbReference>
<dbReference type="GO" id="GO:0008146">
    <property type="term" value="F:sulfotransferase activity"/>
    <property type="evidence" value="ECO:0007669"/>
    <property type="project" value="InterPro"/>
</dbReference>
<keyword evidence="9" id="KW-0119">Carbohydrate metabolism</keyword>
<comment type="subcellular location">
    <subcellularLocation>
        <location evidence="1 9">Golgi apparatus membrane</location>
        <topology evidence="1 9">Single-pass type II membrane protein</topology>
    </subcellularLocation>
</comment>
<evidence type="ECO:0000256" key="3">
    <source>
        <dbReference type="ARBA" id="ARBA00022679"/>
    </source>
</evidence>
<keyword evidence="7 9" id="KW-0472">Membrane</keyword>
<dbReference type="InterPro" id="IPR018011">
    <property type="entry name" value="Carb_sulfotrans_8-10"/>
</dbReference>
<evidence type="ECO:0000313" key="10">
    <source>
        <dbReference type="EMBL" id="CAL4062756.1"/>
    </source>
</evidence>
<keyword evidence="9" id="KW-0735">Signal-anchor</keyword>
<evidence type="ECO:0000256" key="6">
    <source>
        <dbReference type="ARBA" id="ARBA00023034"/>
    </source>
</evidence>
<keyword evidence="3 9" id="KW-0808">Transferase</keyword>
<comment type="caution">
    <text evidence="10">The sequence shown here is derived from an EMBL/GenBank/DDBJ whole genome shotgun (WGS) entry which is preliminary data.</text>
</comment>
<keyword evidence="11" id="KW-1185">Reference proteome</keyword>
<evidence type="ECO:0000256" key="2">
    <source>
        <dbReference type="ARBA" id="ARBA00006339"/>
    </source>
</evidence>
<evidence type="ECO:0000313" key="11">
    <source>
        <dbReference type="Proteomes" id="UP001497623"/>
    </source>
</evidence>
<dbReference type="EMBL" id="CAXKWB010000898">
    <property type="protein sequence ID" value="CAL4062756.1"/>
    <property type="molecule type" value="Genomic_DNA"/>
</dbReference>
<dbReference type="Proteomes" id="UP001497623">
    <property type="component" value="Unassembled WGS sequence"/>
</dbReference>
<evidence type="ECO:0000256" key="7">
    <source>
        <dbReference type="ARBA" id="ARBA00023136"/>
    </source>
</evidence>
<evidence type="ECO:0000256" key="9">
    <source>
        <dbReference type="RuleBase" id="RU364020"/>
    </source>
</evidence>
<evidence type="ECO:0000256" key="5">
    <source>
        <dbReference type="ARBA" id="ARBA00022989"/>
    </source>
</evidence>
<dbReference type="PANTHER" id="PTHR12137:SF54">
    <property type="entry name" value="CARBOHYDRATE SULFOTRANSFERASE"/>
    <property type="match status" value="1"/>
</dbReference>
<evidence type="ECO:0000256" key="8">
    <source>
        <dbReference type="ARBA" id="ARBA00023180"/>
    </source>
</evidence>
<evidence type="ECO:0000256" key="1">
    <source>
        <dbReference type="ARBA" id="ARBA00004323"/>
    </source>
</evidence>
<comment type="similarity">
    <text evidence="2 9">Belongs to the sulfotransferase 2 family.</text>
</comment>
<reference evidence="10 11" key="1">
    <citation type="submission" date="2024-05" db="EMBL/GenBank/DDBJ databases">
        <authorList>
            <person name="Wallberg A."/>
        </authorList>
    </citation>
    <scope>NUCLEOTIDE SEQUENCE [LARGE SCALE GENOMIC DNA]</scope>
</reference>
<keyword evidence="6 9" id="KW-0333">Golgi apparatus</keyword>
<dbReference type="PANTHER" id="PTHR12137">
    <property type="entry name" value="CARBOHYDRATE SULFOTRANSFERASE"/>
    <property type="match status" value="1"/>
</dbReference>
<gene>
    <name evidence="10" type="ORF">MNOR_LOCUS2813</name>
</gene>
<name>A0AAV2PPT1_MEGNR</name>
<organism evidence="10 11">
    <name type="scientific">Meganyctiphanes norvegica</name>
    <name type="common">Northern krill</name>
    <name type="synonym">Thysanopoda norvegica</name>
    <dbReference type="NCBI Taxonomy" id="48144"/>
    <lineage>
        <taxon>Eukaryota</taxon>
        <taxon>Metazoa</taxon>
        <taxon>Ecdysozoa</taxon>
        <taxon>Arthropoda</taxon>
        <taxon>Crustacea</taxon>
        <taxon>Multicrustacea</taxon>
        <taxon>Malacostraca</taxon>
        <taxon>Eumalacostraca</taxon>
        <taxon>Eucarida</taxon>
        <taxon>Euphausiacea</taxon>
        <taxon>Euphausiidae</taxon>
        <taxon>Meganyctiphanes</taxon>
    </lineage>
</organism>
<dbReference type="AlphaFoldDB" id="A0AAV2PPT1"/>
<feature type="transmembrane region" description="Helical" evidence="9">
    <location>
        <begin position="12"/>
        <end position="29"/>
    </location>
</feature>
<keyword evidence="5 9" id="KW-1133">Transmembrane helix</keyword>
<dbReference type="EC" id="2.8.2.-" evidence="9"/>
<dbReference type="GO" id="GO:0016051">
    <property type="term" value="P:carbohydrate biosynthetic process"/>
    <property type="evidence" value="ECO:0007669"/>
    <property type="project" value="InterPro"/>
</dbReference>
<accession>A0AAV2PPT1</accession>
<keyword evidence="4 9" id="KW-0812">Transmembrane</keyword>
<dbReference type="SUPFAM" id="SSF52540">
    <property type="entry name" value="P-loop containing nucleoside triphosphate hydrolases"/>
    <property type="match status" value="1"/>
</dbReference>